<dbReference type="Gene3D" id="1.10.287.130">
    <property type="match status" value="1"/>
</dbReference>
<keyword evidence="16" id="KW-1133">Transmembrane helix</keyword>
<dbReference type="Gene3D" id="3.40.50.2300">
    <property type="match status" value="1"/>
</dbReference>
<evidence type="ECO:0000256" key="14">
    <source>
        <dbReference type="PROSITE-ProRule" id="PRU00169"/>
    </source>
</evidence>
<evidence type="ECO:0000256" key="3">
    <source>
        <dbReference type="ARBA" id="ARBA00006402"/>
    </source>
</evidence>
<dbReference type="CDD" id="cd16922">
    <property type="entry name" value="HATPase_EvgS-ArcB-TorS-like"/>
    <property type="match status" value="1"/>
</dbReference>
<dbReference type="InterPro" id="IPR004358">
    <property type="entry name" value="Sig_transdc_His_kin-like_C"/>
</dbReference>
<keyword evidence="16" id="KW-0812">Transmembrane</keyword>
<proteinExistence type="inferred from homology"/>
<dbReference type="PROSITE" id="PS50110">
    <property type="entry name" value="RESPONSE_REGULATORY"/>
    <property type="match status" value="1"/>
</dbReference>
<dbReference type="InterPro" id="IPR005467">
    <property type="entry name" value="His_kinase_dom"/>
</dbReference>
<dbReference type="GO" id="GO:0016020">
    <property type="term" value="C:membrane"/>
    <property type="evidence" value="ECO:0007669"/>
    <property type="project" value="UniProtKB-SubCell"/>
</dbReference>
<dbReference type="SUPFAM" id="SSF55874">
    <property type="entry name" value="ATPase domain of HSP90 chaperone/DNA topoisomerase II/histidine kinase"/>
    <property type="match status" value="1"/>
</dbReference>
<dbReference type="InterPro" id="IPR036097">
    <property type="entry name" value="HisK_dim/P_sf"/>
</dbReference>
<dbReference type="GO" id="GO:0000155">
    <property type="term" value="F:phosphorelay sensor kinase activity"/>
    <property type="evidence" value="ECO:0007669"/>
    <property type="project" value="InterPro"/>
</dbReference>
<dbReference type="PANTHER" id="PTHR43047:SF64">
    <property type="entry name" value="HISTIDINE KINASE CONTAINING CHEY-HOMOLOGOUS RECEIVER DOMAIN AND PAS DOMAIN-RELATED"/>
    <property type="match status" value="1"/>
</dbReference>
<dbReference type="FunFam" id="3.30.565.10:FF:000010">
    <property type="entry name" value="Sensor histidine kinase RcsC"/>
    <property type="match status" value="1"/>
</dbReference>
<evidence type="ECO:0000256" key="16">
    <source>
        <dbReference type="SAM" id="Phobius"/>
    </source>
</evidence>
<dbReference type="CDD" id="cd17546">
    <property type="entry name" value="REC_hyHK_CKI1_RcsC-like"/>
    <property type="match status" value="1"/>
</dbReference>
<dbReference type="Pfam" id="PF00072">
    <property type="entry name" value="Response_reg"/>
    <property type="match status" value="1"/>
</dbReference>
<dbReference type="PANTHER" id="PTHR43047">
    <property type="entry name" value="TWO-COMPONENT HISTIDINE PROTEIN KINASE"/>
    <property type="match status" value="1"/>
</dbReference>
<keyword evidence="8" id="KW-0418">Kinase</keyword>
<dbReference type="Proteomes" id="UP000641646">
    <property type="component" value="Unassembled WGS sequence"/>
</dbReference>
<evidence type="ECO:0000313" key="19">
    <source>
        <dbReference type="EMBL" id="MBD2182373.1"/>
    </source>
</evidence>
<dbReference type="CDD" id="cd00082">
    <property type="entry name" value="HisKA"/>
    <property type="match status" value="1"/>
</dbReference>
<protein>
    <recommendedName>
        <fullName evidence="13">Circadian input-output histidine kinase CikA</fullName>
        <ecNumber evidence="4">2.7.13.3</ecNumber>
    </recommendedName>
</protein>
<feature type="domain" description="Histidine kinase" evidence="17">
    <location>
        <begin position="461"/>
        <end position="687"/>
    </location>
</feature>
<keyword evidence="5 14" id="KW-0597">Phosphoprotein</keyword>
<reference evidence="19" key="1">
    <citation type="journal article" date="2015" name="ISME J.">
        <title>Draft Genome Sequence of Streptomyces incarnatus NRRL8089, which Produces the Nucleoside Antibiotic Sinefungin.</title>
        <authorList>
            <person name="Oshima K."/>
            <person name="Hattori M."/>
            <person name="Shimizu H."/>
            <person name="Fukuda K."/>
            <person name="Nemoto M."/>
            <person name="Inagaki K."/>
            <person name="Tamura T."/>
        </authorList>
    </citation>
    <scope>NUCLEOTIDE SEQUENCE</scope>
    <source>
        <strain evidence="19">FACHB-1375</strain>
    </source>
</reference>
<dbReference type="SMART" id="SM00448">
    <property type="entry name" value="REC"/>
    <property type="match status" value="1"/>
</dbReference>
<dbReference type="Pfam" id="PF00512">
    <property type="entry name" value="HisKA"/>
    <property type="match status" value="1"/>
</dbReference>
<dbReference type="InterPro" id="IPR003594">
    <property type="entry name" value="HATPase_dom"/>
</dbReference>
<reference evidence="19" key="2">
    <citation type="submission" date="2020-08" db="EMBL/GenBank/DDBJ databases">
        <authorList>
            <person name="Chen M."/>
            <person name="Teng W."/>
            <person name="Zhao L."/>
            <person name="Hu C."/>
            <person name="Zhou Y."/>
            <person name="Han B."/>
            <person name="Song L."/>
            <person name="Shu W."/>
        </authorList>
    </citation>
    <scope>NUCLEOTIDE SEQUENCE</scope>
    <source>
        <strain evidence="19">FACHB-1375</strain>
    </source>
</reference>
<dbReference type="Pfam" id="PF05226">
    <property type="entry name" value="CHASE2"/>
    <property type="match status" value="1"/>
</dbReference>
<feature type="domain" description="Response regulatory" evidence="18">
    <location>
        <begin position="713"/>
        <end position="829"/>
    </location>
</feature>
<dbReference type="SMART" id="SM00387">
    <property type="entry name" value="HATPase_c"/>
    <property type="match status" value="1"/>
</dbReference>
<keyword evidence="6" id="KW-0808">Transferase</keyword>
<evidence type="ECO:0000259" key="18">
    <source>
        <dbReference type="PROSITE" id="PS50110"/>
    </source>
</evidence>
<comment type="similarity">
    <text evidence="3">In the N-terminal section; belongs to the phytochrome family.</text>
</comment>
<evidence type="ECO:0000256" key="12">
    <source>
        <dbReference type="ARBA" id="ARBA00023306"/>
    </source>
</evidence>
<dbReference type="Gene3D" id="3.30.565.10">
    <property type="entry name" value="Histidine kinase-like ATPase, C-terminal domain"/>
    <property type="match status" value="1"/>
</dbReference>
<keyword evidence="20" id="KW-1185">Reference proteome</keyword>
<keyword evidence="10" id="KW-0902">Two-component regulatory system</keyword>
<sequence length="923" mass="103024">MWHQIGKLIKRWQGILVIAPTVAVAVIVGNATGALQLLEWVTLDQFFRLRPPEGVDSRIVIVTVDETDIDAVGQWPMSDRTLTQLLRNIKAQQPAAIGLDLYRDLPVEPGHQELVALYKSTPNLIGIEKITPTTIAPPPILAERHQVGASDLALDGDGKVRRAFMPVKNLHTRRDRQGLGVKLALMYLKSKKIELKVLNPKQNKIGLGQAVFLPLRGDEGGYVDQDAGGYQVLINYRGGLENFPSIAMTDVLNNRIPPDLMRDRIVFIGATAPSLNDLFHTPYSSTIFKDPSYTPGVVIHANLASQIVSAALEGRHLLRVWDRSFNQIWIFVWSGISTILTWNILQRFWLKRNVFLGSTILSISIAGSLLCGISYIAFLQGWVIPVFSPFVALGSAAILISNYHNQQQLKQANERLLQVNQQLADYSRTLELKVKERTQELEIAKQAADAANQAKSDFLASMSHELRTPLNGILGYAQILQRSRTLSKEDQKGINIIYQSGSHLLNLINDLLDLAKIEARKLEIYESDLYLSSFLTTVAEICRIKAEQKDLIFQVEFSPDLPQQVRADEKRLRQVLINLLGNAIKFTDVGSVTFKAIVVDRSVSKVERQTVKIRFQVEDTGVGMTNEQIDKIFLPFEQVGENRRKAEGTGLGLAISHNIVQMMGSKLEVSSEVGVGSVFSFELNLEKISEKIQAIEVTKAEAVIGFTGRQSAKILVVDDQAESRDIIVGFLKPIGFDLIEASNGSEGLEQVAIGKPDLIITDLVMPVMDGFEMIRQIRTIPSFKNTEIIAISASTSSKNKKQTFFAGSNYFISKPIQLPELLEKLRSSLGVRWIVDPNKADSQVQTEEVLKIVAPSYRELETLRRAATIGDIEEIELEAQRLERLDPKYASFCQRIVELAHNFDDRGILQWIEKHSASEQEGN</sequence>
<keyword evidence="15" id="KW-0175">Coiled coil</keyword>
<evidence type="ECO:0000256" key="5">
    <source>
        <dbReference type="ARBA" id="ARBA00022553"/>
    </source>
</evidence>
<dbReference type="FunFam" id="1.10.287.130:FF:000038">
    <property type="entry name" value="Sensory transduction histidine kinase"/>
    <property type="match status" value="1"/>
</dbReference>
<accession>A0A926VFM2</accession>
<evidence type="ECO:0000256" key="7">
    <source>
        <dbReference type="ARBA" id="ARBA00022741"/>
    </source>
</evidence>
<feature type="transmembrane region" description="Helical" evidence="16">
    <location>
        <begin position="12"/>
        <end position="38"/>
    </location>
</feature>
<evidence type="ECO:0000256" key="2">
    <source>
        <dbReference type="ARBA" id="ARBA00004370"/>
    </source>
</evidence>
<evidence type="ECO:0000313" key="20">
    <source>
        <dbReference type="Proteomes" id="UP000641646"/>
    </source>
</evidence>
<dbReference type="GO" id="GO:0005524">
    <property type="term" value="F:ATP binding"/>
    <property type="evidence" value="ECO:0007669"/>
    <property type="project" value="UniProtKB-KW"/>
</dbReference>
<dbReference type="RefSeq" id="WP_190465185.1">
    <property type="nucleotide sequence ID" value="NZ_JACJPW010000035.1"/>
</dbReference>
<evidence type="ECO:0000256" key="6">
    <source>
        <dbReference type="ARBA" id="ARBA00022679"/>
    </source>
</evidence>
<evidence type="ECO:0000256" key="10">
    <source>
        <dbReference type="ARBA" id="ARBA00023012"/>
    </source>
</evidence>
<feature type="transmembrane region" description="Helical" evidence="16">
    <location>
        <begin position="328"/>
        <end position="345"/>
    </location>
</feature>
<feature type="transmembrane region" description="Helical" evidence="16">
    <location>
        <begin position="354"/>
        <end position="376"/>
    </location>
</feature>
<dbReference type="InterPro" id="IPR003661">
    <property type="entry name" value="HisK_dim/P_dom"/>
</dbReference>
<keyword evidence="7" id="KW-0547">Nucleotide-binding</keyword>
<dbReference type="EC" id="2.7.13.3" evidence="4"/>
<comment type="subcellular location">
    <subcellularLocation>
        <location evidence="2">Membrane</location>
    </subcellularLocation>
</comment>
<dbReference type="SUPFAM" id="SSF52172">
    <property type="entry name" value="CheY-like"/>
    <property type="match status" value="1"/>
</dbReference>
<feature type="modified residue" description="4-aspartylphosphate" evidence="14">
    <location>
        <position position="762"/>
    </location>
</feature>
<dbReference type="SMART" id="SM00388">
    <property type="entry name" value="HisKA"/>
    <property type="match status" value="1"/>
</dbReference>
<evidence type="ECO:0000256" key="8">
    <source>
        <dbReference type="ARBA" id="ARBA00022777"/>
    </source>
</evidence>
<dbReference type="Pfam" id="PF02518">
    <property type="entry name" value="HATPase_c"/>
    <property type="match status" value="1"/>
</dbReference>
<dbReference type="InterPro" id="IPR011006">
    <property type="entry name" value="CheY-like_superfamily"/>
</dbReference>
<evidence type="ECO:0000259" key="17">
    <source>
        <dbReference type="PROSITE" id="PS50109"/>
    </source>
</evidence>
<dbReference type="PRINTS" id="PR00344">
    <property type="entry name" value="BCTRLSENSOR"/>
</dbReference>
<gene>
    <name evidence="19" type="ORF">H6G03_14930</name>
</gene>
<dbReference type="AlphaFoldDB" id="A0A926VFM2"/>
<feature type="transmembrane region" description="Helical" evidence="16">
    <location>
        <begin position="382"/>
        <end position="400"/>
    </location>
</feature>
<evidence type="ECO:0000256" key="1">
    <source>
        <dbReference type="ARBA" id="ARBA00000085"/>
    </source>
</evidence>
<dbReference type="InterPro" id="IPR036890">
    <property type="entry name" value="HATPase_C_sf"/>
</dbReference>
<dbReference type="InterPro" id="IPR001789">
    <property type="entry name" value="Sig_transdc_resp-reg_receiver"/>
</dbReference>
<keyword evidence="11 16" id="KW-0472">Membrane</keyword>
<evidence type="ECO:0000256" key="11">
    <source>
        <dbReference type="ARBA" id="ARBA00023136"/>
    </source>
</evidence>
<evidence type="ECO:0000256" key="4">
    <source>
        <dbReference type="ARBA" id="ARBA00012438"/>
    </source>
</evidence>
<dbReference type="SUPFAM" id="SSF47384">
    <property type="entry name" value="Homodimeric domain of signal transducing histidine kinase"/>
    <property type="match status" value="1"/>
</dbReference>
<evidence type="ECO:0000256" key="9">
    <source>
        <dbReference type="ARBA" id="ARBA00022840"/>
    </source>
</evidence>
<organism evidence="19 20">
    <name type="scientific">Aerosakkonema funiforme FACHB-1375</name>
    <dbReference type="NCBI Taxonomy" id="2949571"/>
    <lineage>
        <taxon>Bacteria</taxon>
        <taxon>Bacillati</taxon>
        <taxon>Cyanobacteriota</taxon>
        <taxon>Cyanophyceae</taxon>
        <taxon>Oscillatoriophycideae</taxon>
        <taxon>Aerosakkonematales</taxon>
        <taxon>Aerosakkonemataceae</taxon>
        <taxon>Aerosakkonema</taxon>
    </lineage>
</organism>
<evidence type="ECO:0000256" key="15">
    <source>
        <dbReference type="SAM" id="Coils"/>
    </source>
</evidence>
<dbReference type="SMART" id="SM01080">
    <property type="entry name" value="CHASE2"/>
    <property type="match status" value="1"/>
</dbReference>
<dbReference type="EMBL" id="JACJPW010000035">
    <property type="protein sequence ID" value="MBD2182373.1"/>
    <property type="molecule type" value="Genomic_DNA"/>
</dbReference>
<dbReference type="PROSITE" id="PS50109">
    <property type="entry name" value="HIS_KIN"/>
    <property type="match status" value="1"/>
</dbReference>
<feature type="coiled-coil region" evidence="15">
    <location>
        <begin position="409"/>
        <end position="454"/>
    </location>
</feature>
<dbReference type="InterPro" id="IPR007890">
    <property type="entry name" value="CHASE2"/>
</dbReference>
<comment type="caution">
    <text evidence="19">The sequence shown here is derived from an EMBL/GenBank/DDBJ whole genome shotgun (WGS) entry which is preliminary data.</text>
</comment>
<keyword evidence="9" id="KW-0067">ATP-binding</keyword>
<comment type="catalytic activity">
    <reaction evidence="1">
        <text>ATP + protein L-histidine = ADP + protein N-phospho-L-histidine.</text>
        <dbReference type="EC" id="2.7.13.3"/>
    </reaction>
</comment>
<keyword evidence="12" id="KW-0131">Cell cycle</keyword>
<name>A0A926VFM2_9CYAN</name>
<evidence type="ECO:0000256" key="13">
    <source>
        <dbReference type="ARBA" id="ARBA00074306"/>
    </source>
</evidence>